<dbReference type="PIRSF" id="PIRSF016907">
    <property type="entry name" value="Kin_ATP-NAD"/>
    <property type="match status" value="1"/>
</dbReference>
<evidence type="ECO:0000313" key="1">
    <source>
        <dbReference type="EMBL" id="MFC3120530.1"/>
    </source>
</evidence>
<reference evidence="2" key="1">
    <citation type="journal article" date="2019" name="Int. J. Syst. Evol. Microbiol.">
        <title>The Global Catalogue of Microorganisms (GCM) 10K type strain sequencing project: providing services to taxonomists for standard genome sequencing and annotation.</title>
        <authorList>
            <consortium name="The Broad Institute Genomics Platform"/>
            <consortium name="The Broad Institute Genome Sequencing Center for Infectious Disease"/>
            <person name="Wu L."/>
            <person name="Ma J."/>
        </authorList>
    </citation>
    <scope>NUCLEOTIDE SEQUENCE [LARGE SCALE GENOMIC DNA]</scope>
    <source>
        <strain evidence="2">KCTC 52473</strain>
    </source>
</reference>
<sequence>MMRRFSIGLIINPYAGIGGALALKGSDGKEVREKALKAGAEKTALKRSELSLQSLLDLREKILFYTCDGDMGASLCDKMGFKYEVVYHRSHEQSEAEDTIAAAKAIANIGVDLLLFAGGDGTARNLCDIFSPSQAMLGIPAGCKIHSGVYAVTPNAAGIVAKQVVNGELLSIMQADVKDIDEDAFRGGQVIAKYYGEMSVPESLHYIQSVKAGGKESNELVLADIAATVQELIDEHAEHYIVVGSGSTIDFIMEDMGLDNTLLGVDIMHKGQIVAKDVTAYALETLIADKPCKLLITAIGGQGHIFGRGNQQLSPTFLAKLSKDDMWVVSTKSKLLGLKQNGFVADTGDTKLDAKLAGPIQVITGYKDKVLYFVRSE</sequence>
<dbReference type="PANTHER" id="PTHR40697:SF2">
    <property type="entry name" value="ATP-NAD KINASE-RELATED"/>
    <property type="match status" value="1"/>
</dbReference>
<gene>
    <name evidence="1" type="ORF">ACFOHL_02745</name>
</gene>
<dbReference type="InterPro" id="IPR011386">
    <property type="entry name" value="Put_ATP-NAD_kin"/>
</dbReference>
<keyword evidence="1" id="KW-0418">Kinase</keyword>
<organism evidence="1 2">
    <name type="scientific">Agaribacter flavus</name>
    <dbReference type="NCBI Taxonomy" id="1902781"/>
    <lineage>
        <taxon>Bacteria</taxon>
        <taxon>Pseudomonadati</taxon>
        <taxon>Pseudomonadota</taxon>
        <taxon>Gammaproteobacteria</taxon>
        <taxon>Alteromonadales</taxon>
        <taxon>Alteromonadaceae</taxon>
        <taxon>Agaribacter</taxon>
    </lineage>
</organism>
<evidence type="ECO:0000313" key="2">
    <source>
        <dbReference type="Proteomes" id="UP001595478"/>
    </source>
</evidence>
<dbReference type="Pfam" id="PF01513">
    <property type="entry name" value="NAD_kinase"/>
    <property type="match status" value="1"/>
</dbReference>
<keyword evidence="1" id="KW-0808">Transferase</keyword>
<accession>A0ABV7FN16</accession>
<dbReference type="SUPFAM" id="SSF111331">
    <property type="entry name" value="NAD kinase/diacylglycerol kinase-like"/>
    <property type="match status" value="1"/>
</dbReference>
<dbReference type="RefSeq" id="WP_376918669.1">
    <property type="nucleotide sequence ID" value="NZ_JBHRSW010000005.1"/>
</dbReference>
<dbReference type="InterPro" id="IPR002504">
    <property type="entry name" value="NADK"/>
</dbReference>
<dbReference type="EMBL" id="JBHRSW010000005">
    <property type="protein sequence ID" value="MFC3120530.1"/>
    <property type="molecule type" value="Genomic_DNA"/>
</dbReference>
<dbReference type="Pfam" id="PF20143">
    <property type="entry name" value="NAD_kinase_C"/>
    <property type="match status" value="1"/>
</dbReference>
<dbReference type="PANTHER" id="PTHR40697">
    <property type="entry name" value="ACETOIN CATABOLISM PROTEIN X"/>
    <property type="match status" value="1"/>
</dbReference>
<dbReference type="InterPro" id="IPR016064">
    <property type="entry name" value="NAD/diacylglycerol_kinase_sf"/>
</dbReference>
<name>A0ABV7FN16_9ALTE</name>
<comment type="caution">
    <text evidence="1">The sequence shown here is derived from an EMBL/GenBank/DDBJ whole genome shotgun (WGS) entry which is preliminary data.</text>
</comment>
<protein>
    <submittedName>
        <fullName evidence="1">ATP-NAD kinase family protein</fullName>
    </submittedName>
</protein>
<dbReference type="Proteomes" id="UP001595478">
    <property type="component" value="Unassembled WGS sequence"/>
</dbReference>
<keyword evidence="2" id="KW-1185">Reference proteome</keyword>
<dbReference type="GO" id="GO:0016301">
    <property type="term" value="F:kinase activity"/>
    <property type="evidence" value="ECO:0007669"/>
    <property type="project" value="UniProtKB-KW"/>
</dbReference>
<dbReference type="InterPro" id="IPR039065">
    <property type="entry name" value="AcoX-like"/>
</dbReference>
<proteinExistence type="predicted"/>